<dbReference type="Pfam" id="PF03109">
    <property type="entry name" value="ABC1"/>
    <property type="match status" value="1"/>
</dbReference>
<accession>A0A3Q4G4F0</accession>
<sequence>MSACHQRAAESIVEGAIKNGGLYIKLGQGLCAFNHLLPPEYIHTLQLLEDKALNRRYKEVDALFEEDFNKTPDKLFKAFDYEPIAAASLAQVHKALLFDGTPVAVKVQFIDLRDRFDGDIRTLEILLDMIKFMHPSFGFRWVLKDLKGTLAQELDFENEARNSERCAEELKHFKFVVVPKVFWEQTSKRVLTAEFCDGCKINSVEEIKRQGLSLKDTADKLIRTFAEQIFYTGFIHADPHPGNVLVRRGPDNKAELVLLDHGLYEYLSQQDREALCKLWRSIVLRDEAEMKQQSSALGVKGQDPDTCGPGAAPVLGPPIAGLRLVRVPEISAQASHYKGFIPSTSERSSSVSLLLLKQL</sequence>
<dbReference type="AlphaFoldDB" id="A0A3Q4G4F0"/>
<dbReference type="CDD" id="cd13969">
    <property type="entry name" value="ADCK1-like"/>
    <property type="match status" value="1"/>
</dbReference>
<proteinExistence type="inferred from homology"/>
<dbReference type="Ensembl" id="ENSNBRT00000000964.1">
    <property type="protein sequence ID" value="ENSNBRP00000000913.1"/>
    <property type="gene ID" value="ENSNBRG00000000754.1"/>
</dbReference>
<protein>
    <submittedName>
        <fullName evidence="3">AarF domain containing kinase 5</fullName>
    </submittedName>
</protein>
<keyword evidence="4" id="KW-1185">Reference proteome</keyword>
<dbReference type="PANTHER" id="PTHR43173">
    <property type="entry name" value="ABC1 FAMILY PROTEIN"/>
    <property type="match status" value="1"/>
</dbReference>
<name>A0A3Q4G4F0_NEOBR</name>
<evidence type="ECO:0000313" key="3">
    <source>
        <dbReference type="Ensembl" id="ENSNBRP00000000913.1"/>
    </source>
</evidence>
<reference evidence="3" key="1">
    <citation type="submission" date="2025-08" db="UniProtKB">
        <authorList>
            <consortium name="Ensembl"/>
        </authorList>
    </citation>
    <scope>IDENTIFICATION</scope>
</reference>
<reference evidence="3" key="2">
    <citation type="submission" date="2025-09" db="UniProtKB">
        <authorList>
            <consortium name="Ensembl"/>
        </authorList>
    </citation>
    <scope>IDENTIFICATION</scope>
</reference>
<evidence type="ECO:0000256" key="1">
    <source>
        <dbReference type="ARBA" id="ARBA00009670"/>
    </source>
</evidence>
<dbReference type="InterPro" id="IPR011009">
    <property type="entry name" value="Kinase-like_dom_sf"/>
</dbReference>
<dbReference type="SUPFAM" id="SSF56112">
    <property type="entry name" value="Protein kinase-like (PK-like)"/>
    <property type="match status" value="1"/>
</dbReference>
<evidence type="ECO:0000259" key="2">
    <source>
        <dbReference type="Pfam" id="PF03109"/>
    </source>
</evidence>
<dbReference type="InterPro" id="IPR004147">
    <property type="entry name" value="ABC1_dom"/>
</dbReference>
<dbReference type="Proteomes" id="UP000261580">
    <property type="component" value="Unassembled WGS sequence"/>
</dbReference>
<organism evidence="3 4">
    <name type="scientific">Neolamprologus brichardi</name>
    <name type="common">Fairy cichlid</name>
    <name type="synonym">Lamprologus brichardi</name>
    <dbReference type="NCBI Taxonomy" id="32507"/>
    <lineage>
        <taxon>Eukaryota</taxon>
        <taxon>Metazoa</taxon>
        <taxon>Chordata</taxon>
        <taxon>Craniata</taxon>
        <taxon>Vertebrata</taxon>
        <taxon>Euteleostomi</taxon>
        <taxon>Actinopterygii</taxon>
        <taxon>Neopterygii</taxon>
        <taxon>Teleostei</taxon>
        <taxon>Neoteleostei</taxon>
        <taxon>Acanthomorphata</taxon>
        <taxon>Ovalentaria</taxon>
        <taxon>Cichlomorphae</taxon>
        <taxon>Cichliformes</taxon>
        <taxon>Cichlidae</taxon>
        <taxon>African cichlids</taxon>
        <taxon>Pseudocrenilabrinae</taxon>
        <taxon>Lamprologini</taxon>
        <taxon>Neolamprologus</taxon>
    </lineage>
</organism>
<dbReference type="PANTHER" id="PTHR43173:SF28">
    <property type="entry name" value="AARF DOMAIN CONTAINING KINASE 5"/>
    <property type="match status" value="1"/>
</dbReference>
<dbReference type="Gene3D" id="1.10.510.10">
    <property type="entry name" value="Transferase(Phosphotransferase) domain 1"/>
    <property type="match status" value="1"/>
</dbReference>
<dbReference type="InterPro" id="IPR051130">
    <property type="entry name" value="Mito_struct-func_regulator"/>
</dbReference>
<comment type="similarity">
    <text evidence="1">Belongs to the protein kinase superfamily. ADCK protein kinase family.</text>
</comment>
<feature type="domain" description="ABC1 atypical kinase-like" evidence="2">
    <location>
        <begin position="48"/>
        <end position="293"/>
    </location>
</feature>
<dbReference type="InterPro" id="IPR045307">
    <property type="entry name" value="ADCK1_dom"/>
</dbReference>
<dbReference type="Bgee" id="ENSNBRG00000000754">
    <property type="expression patterns" value="Expressed in skeletal muscle tissue and 5 other cell types or tissues"/>
</dbReference>
<evidence type="ECO:0000313" key="4">
    <source>
        <dbReference type="Proteomes" id="UP000261580"/>
    </source>
</evidence>
<dbReference type="GeneTree" id="ENSGT00940000159821"/>